<accession>A0A2Z6SBA9</accession>
<dbReference type="OrthoDB" id="2331777at2759"/>
<evidence type="ECO:0000313" key="1">
    <source>
        <dbReference type="EMBL" id="GBC02107.1"/>
    </source>
</evidence>
<evidence type="ECO:0000313" key="3">
    <source>
        <dbReference type="Proteomes" id="UP000247702"/>
    </source>
</evidence>
<comment type="caution">
    <text evidence="1">The sequence shown here is derived from an EMBL/GenBank/DDBJ whole genome shotgun (WGS) entry which is preliminary data.</text>
</comment>
<dbReference type="EMBL" id="BEXD01003810">
    <property type="protein sequence ID" value="GBC02107.1"/>
    <property type="molecule type" value="Genomic_DNA"/>
</dbReference>
<name>A0A2Z6SBA9_9GLOM</name>
<dbReference type="Proteomes" id="UP000247702">
    <property type="component" value="Unassembled WGS sequence"/>
</dbReference>
<dbReference type="EMBL" id="BLAL01000169">
    <property type="protein sequence ID" value="GES87622.1"/>
    <property type="molecule type" value="Genomic_DNA"/>
</dbReference>
<sequence>MDILAIQERIAKEKCGMVDSERLSINDNANQTTLNQNKKVVAHDCFDNTSNLLLDLVEKIISIEEELETGGNPILNTLHQYREDLIERSMGEFSLREKYYLFLYLEADISMIQAYLGIISYTNKEMIKEEAEKDVRAYIQKFRRSKFGNTEFHQ</sequence>
<keyword evidence="3" id="KW-1185">Reference proteome</keyword>
<reference evidence="2" key="2">
    <citation type="submission" date="2019-10" db="EMBL/GenBank/DDBJ databases">
        <title>Conservation and host-specific expression of non-tandemly repeated heterogenous ribosome RNA gene in arbuscular mycorrhizal fungi.</title>
        <authorList>
            <person name="Maeda T."/>
            <person name="Kobayashi Y."/>
            <person name="Nakagawa T."/>
            <person name="Ezawa T."/>
            <person name="Yamaguchi K."/>
            <person name="Bino T."/>
            <person name="Nishimoto Y."/>
            <person name="Shigenobu S."/>
            <person name="Kawaguchi M."/>
        </authorList>
    </citation>
    <scope>NUCLEOTIDE SEQUENCE</scope>
    <source>
        <strain evidence="2">HR1</strain>
    </source>
</reference>
<dbReference type="AlphaFoldDB" id="A0A2Z6SBA9"/>
<gene>
    <name evidence="2" type="ORF">RCL2_001461500</name>
    <name evidence="1" type="ORF">RclHR1_04450015</name>
</gene>
<protein>
    <submittedName>
        <fullName evidence="1">Uncharacterized protein</fullName>
    </submittedName>
</protein>
<evidence type="ECO:0000313" key="2">
    <source>
        <dbReference type="EMBL" id="GES87622.1"/>
    </source>
</evidence>
<organism evidence="1 3">
    <name type="scientific">Rhizophagus clarus</name>
    <dbReference type="NCBI Taxonomy" id="94130"/>
    <lineage>
        <taxon>Eukaryota</taxon>
        <taxon>Fungi</taxon>
        <taxon>Fungi incertae sedis</taxon>
        <taxon>Mucoromycota</taxon>
        <taxon>Glomeromycotina</taxon>
        <taxon>Glomeromycetes</taxon>
        <taxon>Glomerales</taxon>
        <taxon>Glomeraceae</taxon>
        <taxon>Rhizophagus</taxon>
    </lineage>
</organism>
<dbReference type="Proteomes" id="UP000615446">
    <property type="component" value="Unassembled WGS sequence"/>
</dbReference>
<proteinExistence type="predicted"/>
<reference evidence="1 3" key="1">
    <citation type="submission" date="2017-11" db="EMBL/GenBank/DDBJ databases">
        <title>The genome of Rhizophagus clarus HR1 reveals common genetic basis of auxotrophy among arbuscular mycorrhizal fungi.</title>
        <authorList>
            <person name="Kobayashi Y."/>
        </authorList>
    </citation>
    <scope>NUCLEOTIDE SEQUENCE [LARGE SCALE GENOMIC DNA]</scope>
    <source>
        <strain evidence="1 3">HR1</strain>
    </source>
</reference>